<dbReference type="PANTHER" id="PTHR11785:SF502">
    <property type="entry name" value="AMINO ACID TRANSPORTER"/>
    <property type="match status" value="1"/>
</dbReference>
<name>A0A0C2FT82_9BILA</name>
<feature type="transmembrane region" description="Helical" evidence="5">
    <location>
        <begin position="27"/>
        <end position="51"/>
    </location>
</feature>
<sequence length="333" mass="36425">LFYAFLFAGAICYIELGTSILEPGCDFAYTVYVGWEAIAFAFMWVSVFVTYPASAAVQARTFGQYIGWTQNLENPMAGSVWAPGKLTLAFYGGLWSYAGWDILNYGTPEICKPRRTMPLSLISGILIVCATYAAINVSYFVVLSPEEMKNSTAVAADFAQKTLGNFSYAIPFMVAILLIGTLNSNIFCGSRFMHAAAREGHLPTCISCVNEESNSPRAALLGQLICTFIVSFVDIDTLINYVTFVMWAQKVVTVAALLYLRYSKMPVAEGAIKVPIWLTVVFMVLSLALVLVPFVEEPVVTITGVAVVFSGLIFFFALVKPDTVPTILQRING</sequence>
<dbReference type="PANTHER" id="PTHR11785">
    <property type="entry name" value="AMINO ACID TRANSPORTER"/>
    <property type="match status" value="1"/>
</dbReference>
<feature type="non-terminal residue" evidence="6">
    <location>
        <position position="1"/>
    </location>
</feature>
<evidence type="ECO:0000256" key="3">
    <source>
        <dbReference type="ARBA" id="ARBA00022989"/>
    </source>
</evidence>
<reference evidence="6 7" key="1">
    <citation type="submission" date="2013-12" db="EMBL/GenBank/DDBJ databases">
        <title>Draft genome of the parsitic nematode Ancylostoma duodenale.</title>
        <authorList>
            <person name="Mitreva M."/>
        </authorList>
    </citation>
    <scope>NUCLEOTIDE SEQUENCE [LARGE SCALE GENOMIC DNA]</scope>
    <source>
        <strain evidence="6 7">Zhejiang</strain>
    </source>
</reference>
<dbReference type="InterPro" id="IPR050598">
    <property type="entry name" value="AminoAcid_Transporter"/>
</dbReference>
<keyword evidence="3 5" id="KW-1133">Transmembrane helix</keyword>
<feature type="transmembrane region" description="Helical" evidence="5">
    <location>
        <begin position="241"/>
        <end position="262"/>
    </location>
</feature>
<evidence type="ECO:0000256" key="5">
    <source>
        <dbReference type="SAM" id="Phobius"/>
    </source>
</evidence>
<keyword evidence="7" id="KW-1185">Reference proteome</keyword>
<protein>
    <recommendedName>
        <fullName evidence="8">Asc-type amino acid transporter 1 domain protein</fullName>
    </recommendedName>
</protein>
<evidence type="ECO:0008006" key="8">
    <source>
        <dbReference type="Google" id="ProtNLM"/>
    </source>
</evidence>
<feature type="transmembrane region" description="Helical" evidence="5">
    <location>
        <begin position="168"/>
        <end position="188"/>
    </location>
</feature>
<dbReference type="InterPro" id="IPR002293">
    <property type="entry name" value="AA/rel_permease1"/>
</dbReference>
<feature type="transmembrane region" description="Helical" evidence="5">
    <location>
        <begin position="119"/>
        <end position="142"/>
    </location>
</feature>
<evidence type="ECO:0000313" key="6">
    <source>
        <dbReference type="EMBL" id="KIH51810.1"/>
    </source>
</evidence>
<keyword evidence="4 5" id="KW-0472">Membrane</keyword>
<dbReference type="EMBL" id="KN745370">
    <property type="protein sequence ID" value="KIH51810.1"/>
    <property type="molecule type" value="Genomic_DNA"/>
</dbReference>
<accession>A0A0C2FT82</accession>
<dbReference type="Pfam" id="PF13520">
    <property type="entry name" value="AA_permease_2"/>
    <property type="match status" value="1"/>
</dbReference>
<feature type="transmembrane region" description="Helical" evidence="5">
    <location>
        <begin position="300"/>
        <end position="319"/>
    </location>
</feature>
<keyword evidence="2 5" id="KW-0812">Transmembrane</keyword>
<dbReference type="GO" id="GO:0015179">
    <property type="term" value="F:L-amino acid transmembrane transporter activity"/>
    <property type="evidence" value="ECO:0007669"/>
    <property type="project" value="TreeGrafter"/>
</dbReference>
<dbReference type="GO" id="GO:0016020">
    <property type="term" value="C:membrane"/>
    <property type="evidence" value="ECO:0007669"/>
    <property type="project" value="UniProtKB-SubCell"/>
</dbReference>
<proteinExistence type="predicted"/>
<organism evidence="6 7">
    <name type="scientific">Ancylostoma duodenale</name>
    <dbReference type="NCBI Taxonomy" id="51022"/>
    <lineage>
        <taxon>Eukaryota</taxon>
        <taxon>Metazoa</taxon>
        <taxon>Ecdysozoa</taxon>
        <taxon>Nematoda</taxon>
        <taxon>Chromadorea</taxon>
        <taxon>Rhabditida</taxon>
        <taxon>Rhabditina</taxon>
        <taxon>Rhabditomorpha</taxon>
        <taxon>Strongyloidea</taxon>
        <taxon>Ancylostomatidae</taxon>
        <taxon>Ancylostomatinae</taxon>
        <taxon>Ancylostoma</taxon>
    </lineage>
</organism>
<dbReference type="Proteomes" id="UP000054047">
    <property type="component" value="Unassembled WGS sequence"/>
</dbReference>
<dbReference type="PIRSF" id="PIRSF006060">
    <property type="entry name" value="AA_transporter"/>
    <property type="match status" value="1"/>
</dbReference>
<dbReference type="AlphaFoldDB" id="A0A0C2FT82"/>
<gene>
    <name evidence="6" type="ORF">ANCDUO_18097</name>
</gene>
<evidence type="ECO:0000256" key="2">
    <source>
        <dbReference type="ARBA" id="ARBA00022692"/>
    </source>
</evidence>
<evidence type="ECO:0000256" key="1">
    <source>
        <dbReference type="ARBA" id="ARBA00004141"/>
    </source>
</evidence>
<comment type="subcellular location">
    <subcellularLocation>
        <location evidence="1">Membrane</location>
        <topology evidence="1">Multi-pass membrane protein</topology>
    </subcellularLocation>
</comment>
<dbReference type="OrthoDB" id="10062876at2759"/>
<evidence type="ECO:0000313" key="7">
    <source>
        <dbReference type="Proteomes" id="UP000054047"/>
    </source>
</evidence>
<dbReference type="Gene3D" id="1.20.1740.10">
    <property type="entry name" value="Amino acid/polyamine transporter I"/>
    <property type="match status" value="1"/>
</dbReference>
<evidence type="ECO:0000256" key="4">
    <source>
        <dbReference type="ARBA" id="ARBA00023136"/>
    </source>
</evidence>
<feature type="transmembrane region" description="Helical" evidence="5">
    <location>
        <begin position="274"/>
        <end position="294"/>
    </location>
</feature>